<dbReference type="Proteomes" id="UP001370758">
    <property type="component" value="Unassembled WGS sequence"/>
</dbReference>
<protein>
    <submittedName>
        <fullName evidence="2">Uncharacterized protein</fullName>
    </submittedName>
</protein>
<reference evidence="2 3" key="1">
    <citation type="submission" date="2023-08" db="EMBL/GenBank/DDBJ databases">
        <authorList>
            <person name="Palmer J.M."/>
        </authorList>
    </citation>
    <scope>NUCLEOTIDE SEQUENCE [LARGE SCALE GENOMIC DNA]</scope>
    <source>
        <strain evidence="2 3">TWF481</strain>
    </source>
</reference>
<comment type="caution">
    <text evidence="2">The sequence shown here is derived from an EMBL/GenBank/DDBJ whole genome shotgun (WGS) entry which is preliminary data.</text>
</comment>
<feature type="region of interest" description="Disordered" evidence="1">
    <location>
        <begin position="166"/>
        <end position="189"/>
    </location>
</feature>
<keyword evidence="3" id="KW-1185">Reference proteome</keyword>
<evidence type="ECO:0000256" key="1">
    <source>
        <dbReference type="SAM" id="MobiDB-lite"/>
    </source>
</evidence>
<evidence type="ECO:0000313" key="2">
    <source>
        <dbReference type="EMBL" id="KAK6495820.1"/>
    </source>
</evidence>
<name>A0AAV9VXL0_9PEZI</name>
<gene>
    <name evidence="2" type="ORF">TWF481_002866</name>
</gene>
<proteinExistence type="predicted"/>
<evidence type="ECO:0000313" key="3">
    <source>
        <dbReference type="Proteomes" id="UP001370758"/>
    </source>
</evidence>
<sequence length="189" mass="21428">MVESYKTFTNPEVMAARVAGKAIPDFGFLEGCAIRFLSSKGFFTEFSDNPYFFQNPQLLLSGKGCTKLLGFAVSGSLSLRYLAAGSPKVWYVLNPKDKKGVNRFMSRHFGHRSAGFYTPNLPNYPQCEQHQEMAPIKDFIRRRKHLLEEYSTRDLLAGELDLRARARDNEQLQEPDEPGQLEPALSDVE</sequence>
<organism evidence="2 3">
    <name type="scientific">Arthrobotrys musiformis</name>
    <dbReference type="NCBI Taxonomy" id="47236"/>
    <lineage>
        <taxon>Eukaryota</taxon>
        <taxon>Fungi</taxon>
        <taxon>Dikarya</taxon>
        <taxon>Ascomycota</taxon>
        <taxon>Pezizomycotina</taxon>
        <taxon>Orbiliomycetes</taxon>
        <taxon>Orbiliales</taxon>
        <taxon>Orbiliaceae</taxon>
        <taxon>Arthrobotrys</taxon>
    </lineage>
</organism>
<accession>A0AAV9VXL0</accession>
<dbReference type="EMBL" id="JAVHJL010000012">
    <property type="protein sequence ID" value="KAK6495820.1"/>
    <property type="molecule type" value="Genomic_DNA"/>
</dbReference>
<dbReference type="AlphaFoldDB" id="A0AAV9VXL0"/>